<dbReference type="InterPro" id="IPR035396">
    <property type="entry name" value="Bac_rhamnosid6H"/>
</dbReference>
<dbReference type="Pfam" id="PF08531">
    <property type="entry name" value="Bac_rhamnosid_N"/>
    <property type="match status" value="1"/>
</dbReference>
<dbReference type="InterPro" id="IPR012341">
    <property type="entry name" value="6hp_glycosidase-like_sf"/>
</dbReference>
<dbReference type="InterPro" id="IPR035398">
    <property type="entry name" value="Bac_rhamnosid_C"/>
</dbReference>
<dbReference type="InterPro" id="IPR008928">
    <property type="entry name" value="6-hairpin_glycosidase_sf"/>
</dbReference>
<evidence type="ECO:0000313" key="5">
    <source>
        <dbReference type="EMBL" id="SFP68010.1"/>
    </source>
</evidence>
<reference evidence="5 6" key="1">
    <citation type="submission" date="2016-10" db="EMBL/GenBank/DDBJ databases">
        <authorList>
            <person name="de Groot N.N."/>
        </authorList>
    </citation>
    <scope>NUCLEOTIDE SEQUENCE [LARGE SCALE GENOMIC DNA]</scope>
    <source>
        <strain evidence="5 6">DSM 44637</strain>
    </source>
</reference>
<sequence>MSRGWTGQWIWCADGRIAKTGEFSDVPLVPAAAHDRRVRFRRVFPLALVPAAASLRITADSRYTVWVNGHEAARGPGRGAAGRLLYDVVDVARWLVPGDNAICVLVRFYGEANAWWRPVTPTFSHGAGVLLAELELPSGVLGTDRSWRHQTSPAWTPQKPSGVGHAVPEVLDGALCDPAWLEPGFDDTGWAPARVLTTLHLGGTARSTPPADPYGPLLENPVPPGEPVERPVRWLRERRGPDPGGEYGPADLVANVDAGAAPGPVPAGLPFTTVLEPGVAVLLTAGWDEVVAGTLVFELDAPPGVTVDARPAEDLDEHLRLRPFQHGYAARYRTRGKSDRFCSADPVGGRFVLLVLRGEGEVTVRGLSVLERLRPRPPGPFFESGDPVLDAVYETGLRTVDLTAQDAYIDCPTREQRAWTGDSVVHQSVDLLSNPDWRLARWHPRLAASPRPDGMLPMAVAGDYEHRDGAYIPDWALHWVRSVHNLYRWTGDAELVGELLPVAERVVRWFEPFSRDGLLTDVTGWVLLDWASVQGRGASSVLNGLWGRALRDFAEMAEWLGDAGRARWARGRHGELAAAFEQYWDEDRGGYRDWLTAAGLAPAMSEHATAAAAAGGLIPPSRHARALAFLLDRTALVRRAWSFGLMPLRAALGPPAPDWDVEREVVAAQPFFRYVVHDAVALLGGADHIADLCRDWSELAGDGTRTWREVWHGGSYCHGWSSTPSRDLPLYVLGVSPAEPGFARARIAPRPGALTRVAGAVPTPFGLVEVRLDRSEVAVSSPVPFTVELDGWARDRPAGRFSWSREQPG</sequence>
<evidence type="ECO:0000313" key="6">
    <source>
        <dbReference type="Proteomes" id="UP000199137"/>
    </source>
</evidence>
<dbReference type="SUPFAM" id="SSF49785">
    <property type="entry name" value="Galactose-binding domain-like"/>
    <property type="match status" value="1"/>
</dbReference>
<dbReference type="RefSeq" id="WP_143132474.1">
    <property type="nucleotide sequence ID" value="NZ_FOWC01000006.1"/>
</dbReference>
<dbReference type="PANTHER" id="PTHR34987:SF2">
    <property type="entry name" value="B, PUTATIVE (AFU_ORTHOLOGUE AFUA_7G05040)-RELATED"/>
    <property type="match status" value="1"/>
</dbReference>
<evidence type="ECO:0000259" key="4">
    <source>
        <dbReference type="Pfam" id="PF17390"/>
    </source>
</evidence>
<organism evidence="5 6">
    <name type="scientific">Amycolatopsis rubida</name>
    <dbReference type="NCBI Taxonomy" id="112413"/>
    <lineage>
        <taxon>Bacteria</taxon>
        <taxon>Bacillati</taxon>
        <taxon>Actinomycetota</taxon>
        <taxon>Actinomycetes</taxon>
        <taxon>Pseudonocardiales</taxon>
        <taxon>Pseudonocardiaceae</taxon>
        <taxon>Amycolatopsis</taxon>
    </lineage>
</organism>
<dbReference type="SUPFAM" id="SSF48208">
    <property type="entry name" value="Six-hairpin glycosidases"/>
    <property type="match status" value="1"/>
</dbReference>
<evidence type="ECO:0000256" key="1">
    <source>
        <dbReference type="SAM" id="MobiDB-lite"/>
    </source>
</evidence>
<dbReference type="Proteomes" id="UP000199137">
    <property type="component" value="Unassembled WGS sequence"/>
</dbReference>
<dbReference type="GO" id="GO:0005975">
    <property type="term" value="P:carbohydrate metabolic process"/>
    <property type="evidence" value="ECO:0007669"/>
    <property type="project" value="InterPro"/>
</dbReference>
<feature type="region of interest" description="Disordered" evidence="1">
    <location>
        <begin position="204"/>
        <end position="228"/>
    </location>
</feature>
<dbReference type="EMBL" id="FOWC01000006">
    <property type="protein sequence ID" value="SFP68010.1"/>
    <property type="molecule type" value="Genomic_DNA"/>
</dbReference>
<evidence type="ECO:0000259" key="3">
    <source>
        <dbReference type="Pfam" id="PF17389"/>
    </source>
</evidence>
<dbReference type="Gene3D" id="2.60.420.10">
    <property type="entry name" value="Maltose phosphorylase, domain 3"/>
    <property type="match status" value="1"/>
</dbReference>
<protein>
    <submittedName>
        <fullName evidence="5">Alpha-L-rhamnosidase N-terminal domain-containing protein</fullName>
    </submittedName>
</protein>
<dbReference type="InterPro" id="IPR013737">
    <property type="entry name" value="Bac_rhamnosid_N"/>
</dbReference>
<dbReference type="AlphaFoldDB" id="A0A1I5SBB7"/>
<dbReference type="Gene3D" id="2.60.120.260">
    <property type="entry name" value="Galactose-binding domain-like"/>
    <property type="match status" value="2"/>
</dbReference>
<dbReference type="Pfam" id="PF17389">
    <property type="entry name" value="Bac_rhamnosid6H"/>
    <property type="match status" value="1"/>
</dbReference>
<feature type="domain" description="Alpha-L-rhamnosidase six-hairpin glycosidase" evidence="3">
    <location>
        <begin position="381"/>
        <end position="615"/>
    </location>
</feature>
<evidence type="ECO:0000259" key="2">
    <source>
        <dbReference type="Pfam" id="PF08531"/>
    </source>
</evidence>
<dbReference type="Pfam" id="PF17390">
    <property type="entry name" value="Bac_rhamnosid_C"/>
    <property type="match status" value="1"/>
</dbReference>
<feature type="domain" description="Bacterial alpha-L-rhamnosidase N-terminal" evidence="2">
    <location>
        <begin position="51"/>
        <end position="198"/>
    </location>
</feature>
<dbReference type="OrthoDB" id="9761045at2"/>
<dbReference type="PANTHER" id="PTHR34987">
    <property type="entry name" value="C, PUTATIVE (AFU_ORTHOLOGUE AFUA_3G02880)-RELATED"/>
    <property type="match status" value="1"/>
</dbReference>
<proteinExistence type="predicted"/>
<gene>
    <name evidence="5" type="ORF">SAMN05421854_106262</name>
</gene>
<feature type="domain" description="Alpha-L-rhamnosidase C-terminal" evidence="4">
    <location>
        <begin position="734"/>
        <end position="784"/>
    </location>
</feature>
<dbReference type="Gene3D" id="1.50.10.10">
    <property type="match status" value="1"/>
</dbReference>
<dbReference type="STRING" id="112413.SAMN05421854_106262"/>
<dbReference type="InterPro" id="IPR008979">
    <property type="entry name" value="Galactose-bd-like_sf"/>
</dbReference>
<accession>A0A1I5SBB7</accession>
<name>A0A1I5SBB7_9PSEU</name>